<evidence type="ECO:0000313" key="1">
    <source>
        <dbReference type="EMBL" id="SOD19020.1"/>
    </source>
</evidence>
<dbReference type="AlphaFoldDB" id="A0A286AAT8"/>
<dbReference type="Proteomes" id="UP000219335">
    <property type="component" value="Unassembled WGS sequence"/>
</dbReference>
<sequence>MKVNLSTKEYLNLSIINISNAIEILDKKEFSELNNAVLNILKSIVQELFRLIDSMDELEYANLHTRNIFELYLILSHIYSDADALVAWYGQIHKDSEQVINGFRNLLMKKSLDTFSLDAMKRFQDEALGKSPYSSTGNFNISALAKSHGYQDDYDFVYKLTSKLVHPSSMKVNLYSVFMENDNYLNVIITIALNFGQKADELAFRICSELS</sequence>
<dbReference type="InterPro" id="IPR043733">
    <property type="entry name" value="DUF5677"/>
</dbReference>
<proteinExistence type="predicted"/>
<gene>
    <name evidence="1" type="ORF">SAMN06297164_1974</name>
</gene>
<name>A0A286AAT8_9PROT</name>
<evidence type="ECO:0000313" key="2">
    <source>
        <dbReference type="Proteomes" id="UP000219335"/>
    </source>
</evidence>
<reference evidence="1 2" key="1">
    <citation type="submission" date="2017-09" db="EMBL/GenBank/DDBJ databases">
        <authorList>
            <person name="Ehlers B."/>
            <person name="Leendertz F.H."/>
        </authorList>
    </citation>
    <scope>NUCLEOTIDE SEQUENCE [LARGE SCALE GENOMIC DNA]</scope>
    <source>
        <strain evidence="1 2">Nm42</strain>
    </source>
</reference>
<dbReference type="RefSeq" id="WP_097105329.1">
    <property type="nucleotide sequence ID" value="NZ_OCMU01000001.1"/>
</dbReference>
<organism evidence="1 2">
    <name type="scientific">Nitrosomonas ureae</name>
    <dbReference type="NCBI Taxonomy" id="44577"/>
    <lineage>
        <taxon>Bacteria</taxon>
        <taxon>Pseudomonadati</taxon>
        <taxon>Pseudomonadota</taxon>
        <taxon>Betaproteobacteria</taxon>
        <taxon>Nitrosomonadales</taxon>
        <taxon>Nitrosomonadaceae</taxon>
        <taxon>Nitrosomonas</taxon>
    </lineage>
</organism>
<accession>A0A286AAT8</accession>
<dbReference type="Pfam" id="PF18928">
    <property type="entry name" value="DUF5677"/>
    <property type="match status" value="1"/>
</dbReference>
<dbReference type="EMBL" id="OCMU01000001">
    <property type="protein sequence ID" value="SOD19020.1"/>
    <property type="molecule type" value="Genomic_DNA"/>
</dbReference>
<protein>
    <submittedName>
        <fullName evidence="1">Uncharacterized protein</fullName>
    </submittedName>
</protein>